<gene>
    <name evidence="1" type="ORF">ONZ43_g3601</name>
</gene>
<name>A0ACC2IWA5_9PEZI</name>
<protein>
    <submittedName>
        <fullName evidence="1">Uncharacterized protein</fullName>
    </submittedName>
</protein>
<proteinExistence type="predicted"/>
<dbReference type="Proteomes" id="UP001153334">
    <property type="component" value="Unassembled WGS sequence"/>
</dbReference>
<evidence type="ECO:0000313" key="2">
    <source>
        <dbReference type="Proteomes" id="UP001153334"/>
    </source>
</evidence>
<reference evidence="1" key="1">
    <citation type="submission" date="2022-11" db="EMBL/GenBank/DDBJ databases">
        <title>Genome Sequence of Nemania bipapillata.</title>
        <authorList>
            <person name="Buettner E."/>
        </authorList>
    </citation>
    <scope>NUCLEOTIDE SEQUENCE</scope>
    <source>
        <strain evidence="1">CP14</strain>
    </source>
</reference>
<comment type="caution">
    <text evidence="1">The sequence shown here is derived from an EMBL/GenBank/DDBJ whole genome shotgun (WGS) entry which is preliminary data.</text>
</comment>
<keyword evidence="2" id="KW-1185">Reference proteome</keyword>
<accession>A0ACC2IWA5</accession>
<sequence length="172" mass="19819">MDSTRFRLYIGIHPSGVVNNEKLKYHWTLMIGPRDEEKEMVAGTRFHVTNSIYGWKFEEISLRDIKTTSTLLARILIAKITDEERLVALLRRVPVVQNNAEWRCRTWVASALAAIAEDGKCVGPAELDWEKIEACGRRYVGNKTASGRYESTKDWVRPRPTWDILESEEILP</sequence>
<evidence type="ECO:0000313" key="1">
    <source>
        <dbReference type="EMBL" id="KAJ8119444.1"/>
    </source>
</evidence>
<dbReference type="EMBL" id="JAPESX010000861">
    <property type="protein sequence ID" value="KAJ8119444.1"/>
    <property type="molecule type" value="Genomic_DNA"/>
</dbReference>
<organism evidence="1 2">
    <name type="scientific">Nemania bipapillata</name>
    <dbReference type="NCBI Taxonomy" id="110536"/>
    <lineage>
        <taxon>Eukaryota</taxon>
        <taxon>Fungi</taxon>
        <taxon>Dikarya</taxon>
        <taxon>Ascomycota</taxon>
        <taxon>Pezizomycotina</taxon>
        <taxon>Sordariomycetes</taxon>
        <taxon>Xylariomycetidae</taxon>
        <taxon>Xylariales</taxon>
        <taxon>Xylariaceae</taxon>
        <taxon>Nemania</taxon>
    </lineage>
</organism>